<dbReference type="EMBL" id="JBGBPQ010000016">
    <property type="protein sequence ID" value="KAL1508707.1"/>
    <property type="molecule type" value="Genomic_DNA"/>
</dbReference>
<accession>A0AB34IZW6</accession>
<keyword evidence="2" id="KW-0732">Signal</keyword>
<feature type="signal peptide" evidence="2">
    <location>
        <begin position="1"/>
        <end position="20"/>
    </location>
</feature>
<evidence type="ECO:0008006" key="5">
    <source>
        <dbReference type="Google" id="ProtNLM"/>
    </source>
</evidence>
<feature type="compositionally biased region" description="Polar residues" evidence="1">
    <location>
        <begin position="126"/>
        <end position="138"/>
    </location>
</feature>
<keyword evidence="4" id="KW-1185">Reference proteome</keyword>
<gene>
    <name evidence="3" type="ORF">AB1Y20_004802</name>
</gene>
<dbReference type="Proteomes" id="UP001515480">
    <property type="component" value="Unassembled WGS sequence"/>
</dbReference>
<evidence type="ECO:0000313" key="3">
    <source>
        <dbReference type="EMBL" id="KAL1508707.1"/>
    </source>
</evidence>
<protein>
    <recommendedName>
        <fullName evidence="5">Clathrin light chain</fullName>
    </recommendedName>
</protein>
<feature type="chain" id="PRO_5044346554" description="Clathrin light chain" evidence="2">
    <location>
        <begin position="21"/>
        <end position="146"/>
    </location>
</feature>
<sequence length="146" mass="15755">MPGWLSALAGLVCCGGCAFALLKARQPAEYEMVSTKQSSDFAEDFLDVDESDESNDDEPAAQPPAARSEDLVDSADFLDFSRPAAAPVMTPGVERTTRASWEAEMNAELAEFDALTEGASPEVRTSAGNQGQWKQSLEQELAKHLR</sequence>
<proteinExistence type="predicted"/>
<dbReference type="AlphaFoldDB" id="A0AB34IZW6"/>
<organism evidence="3 4">
    <name type="scientific">Prymnesium parvum</name>
    <name type="common">Toxic golden alga</name>
    <dbReference type="NCBI Taxonomy" id="97485"/>
    <lineage>
        <taxon>Eukaryota</taxon>
        <taxon>Haptista</taxon>
        <taxon>Haptophyta</taxon>
        <taxon>Prymnesiophyceae</taxon>
        <taxon>Prymnesiales</taxon>
        <taxon>Prymnesiaceae</taxon>
        <taxon>Prymnesium</taxon>
    </lineage>
</organism>
<comment type="caution">
    <text evidence="3">The sequence shown here is derived from an EMBL/GenBank/DDBJ whole genome shotgun (WGS) entry which is preliminary data.</text>
</comment>
<feature type="region of interest" description="Disordered" evidence="1">
    <location>
        <begin position="116"/>
        <end position="146"/>
    </location>
</feature>
<evidence type="ECO:0000313" key="4">
    <source>
        <dbReference type="Proteomes" id="UP001515480"/>
    </source>
</evidence>
<name>A0AB34IZW6_PRYPA</name>
<evidence type="ECO:0000256" key="2">
    <source>
        <dbReference type="SAM" id="SignalP"/>
    </source>
</evidence>
<feature type="compositionally biased region" description="Acidic residues" evidence="1">
    <location>
        <begin position="41"/>
        <end position="59"/>
    </location>
</feature>
<evidence type="ECO:0000256" key="1">
    <source>
        <dbReference type="SAM" id="MobiDB-lite"/>
    </source>
</evidence>
<feature type="region of interest" description="Disordered" evidence="1">
    <location>
        <begin position="33"/>
        <end position="69"/>
    </location>
</feature>
<reference evidence="3 4" key="1">
    <citation type="journal article" date="2024" name="Science">
        <title>Giant polyketide synthase enzymes in the biosynthesis of giant marine polyether toxins.</title>
        <authorList>
            <person name="Fallon T.R."/>
            <person name="Shende V.V."/>
            <person name="Wierzbicki I.H."/>
            <person name="Pendleton A.L."/>
            <person name="Watervoot N.F."/>
            <person name="Auber R.P."/>
            <person name="Gonzalez D.J."/>
            <person name="Wisecaver J.H."/>
            <person name="Moore B.S."/>
        </authorList>
    </citation>
    <scope>NUCLEOTIDE SEQUENCE [LARGE SCALE GENOMIC DNA]</scope>
    <source>
        <strain evidence="3 4">12B1</strain>
    </source>
</reference>